<feature type="transmembrane region" description="Helical" evidence="1">
    <location>
        <begin position="69"/>
        <end position="88"/>
    </location>
</feature>
<dbReference type="AlphaFoldDB" id="A0A1I6UAH4"/>
<sequence length="354" mass="41191">MKLNYLSKRKLHILYWFLYGLWFYGTNVLGNEELTLFTVVLSLPYFAFIFYTVLAILKRCFGRGHYLKGAALLLLFYVASAGLVYLLTQGPEGISLLYGAYIVDGYDFNWKEFIQTLLIMHGHFSILALLYYHYQATLTTTKDRLHEAEMRLRAEDEKKEYEYTLLASQVSPHMLANIFQDWRQQFHKQWPDLAQQLARMYDLMKFYMKAQEPEGPKIILLHDEVSAVCNFLEIQKKMVGPELFVAFSCTVNLMRYTIPPTSLLTLVENAMKHGNLSCREAPLRIELRKETGGLSIKVANLKRGEESGVESHGLGLENLRKRLEIIYGEAMTLRKVETKKYFEIQITIDYNIKQ</sequence>
<evidence type="ECO:0000313" key="4">
    <source>
        <dbReference type="Proteomes" id="UP000198785"/>
    </source>
</evidence>
<keyword evidence="1" id="KW-1133">Transmembrane helix</keyword>
<dbReference type="RefSeq" id="WP_093366293.1">
    <property type="nucleotide sequence ID" value="NZ_FOZZ01000008.1"/>
</dbReference>
<feature type="transmembrane region" description="Helical" evidence="1">
    <location>
        <begin position="12"/>
        <end position="30"/>
    </location>
</feature>
<keyword evidence="3" id="KW-0808">Transferase</keyword>
<dbReference type="GO" id="GO:0000155">
    <property type="term" value="F:phosphorelay sensor kinase activity"/>
    <property type="evidence" value="ECO:0007669"/>
    <property type="project" value="InterPro"/>
</dbReference>
<feature type="transmembrane region" description="Helical" evidence="1">
    <location>
        <begin position="113"/>
        <end position="134"/>
    </location>
</feature>
<gene>
    <name evidence="3" type="ORF">SAMN05660206_10885</name>
</gene>
<keyword evidence="1" id="KW-0472">Membrane</keyword>
<dbReference type="OrthoDB" id="9792992at2"/>
<dbReference type="Gene3D" id="3.30.565.10">
    <property type="entry name" value="Histidine kinase-like ATPase, C-terminal domain"/>
    <property type="match status" value="1"/>
</dbReference>
<name>A0A1I6UAH4_9SPHI</name>
<accession>A0A1I6UAH4</accession>
<keyword evidence="3" id="KW-0418">Kinase</keyword>
<evidence type="ECO:0000313" key="3">
    <source>
        <dbReference type="EMBL" id="SFS98368.1"/>
    </source>
</evidence>
<keyword evidence="1" id="KW-0812">Transmembrane</keyword>
<organism evidence="3 4">
    <name type="scientific">Sphingobacterium wenxiniae</name>
    <dbReference type="NCBI Taxonomy" id="683125"/>
    <lineage>
        <taxon>Bacteria</taxon>
        <taxon>Pseudomonadati</taxon>
        <taxon>Bacteroidota</taxon>
        <taxon>Sphingobacteriia</taxon>
        <taxon>Sphingobacteriales</taxon>
        <taxon>Sphingobacteriaceae</taxon>
        <taxon>Sphingobacterium</taxon>
    </lineage>
</organism>
<keyword evidence="4" id="KW-1185">Reference proteome</keyword>
<evidence type="ECO:0000259" key="2">
    <source>
        <dbReference type="Pfam" id="PF06580"/>
    </source>
</evidence>
<dbReference type="InterPro" id="IPR050640">
    <property type="entry name" value="Bact_2-comp_sensor_kinase"/>
</dbReference>
<dbReference type="EMBL" id="FOZZ01000008">
    <property type="protein sequence ID" value="SFS98368.1"/>
    <property type="molecule type" value="Genomic_DNA"/>
</dbReference>
<dbReference type="InterPro" id="IPR010559">
    <property type="entry name" value="Sig_transdc_His_kin_internal"/>
</dbReference>
<dbReference type="STRING" id="683125.SAMN05660206_10885"/>
<dbReference type="GO" id="GO:0016020">
    <property type="term" value="C:membrane"/>
    <property type="evidence" value="ECO:0007669"/>
    <property type="project" value="InterPro"/>
</dbReference>
<proteinExistence type="predicted"/>
<dbReference type="PANTHER" id="PTHR34220:SF7">
    <property type="entry name" value="SENSOR HISTIDINE KINASE YPDA"/>
    <property type="match status" value="1"/>
</dbReference>
<evidence type="ECO:0000256" key="1">
    <source>
        <dbReference type="SAM" id="Phobius"/>
    </source>
</evidence>
<dbReference type="SUPFAM" id="SSF55874">
    <property type="entry name" value="ATPase domain of HSP90 chaperone/DNA topoisomerase II/histidine kinase"/>
    <property type="match status" value="1"/>
</dbReference>
<feature type="domain" description="Signal transduction histidine kinase internal region" evidence="2">
    <location>
        <begin position="162"/>
        <end position="239"/>
    </location>
</feature>
<protein>
    <submittedName>
        <fullName evidence="3">Histidine kinase</fullName>
    </submittedName>
</protein>
<feature type="transmembrane region" description="Helical" evidence="1">
    <location>
        <begin position="36"/>
        <end position="57"/>
    </location>
</feature>
<dbReference type="Pfam" id="PF06580">
    <property type="entry name" value="His_kinase"/>
    <property type="match status" value="1"/>
</dbReference>
<dbReference type="PANTHER" id="PTHR34220">
    <property type="entry name" value="SENSOR HISTIDINE KINASE YPDA"/>
    <property type="match status" value="1"/>
</dbReference>
<reference evidence="3 4" key="1">
    <citation type="submission" date="2016-10" db="EMBL/GenBank/DDBJ databases">
        <authorList>
            <person name="de Groot N.N."/>
        </authorList>
    </citation>
    <scope>NUCLEOTIDE SEQUENCE [LARGE SCALE GENOMIC DNA]</scope>
    <source>
        <strain evidence="3 4">DSM 22789</strain>
    </source>
</reference>
<dbReference type="Proteomes" id="UP000198785">
    <property type="component" value="Unassembled WGS sequence"/>
</dbReference>
<dbReference type="InterPro" id="IPR036890">
    <property type="entry name" value="HATPase_C_sf"/>
</dbReference>